<gene>
    <name evidence="1" type="ORF">GCM10011332_09380</name>
</gene>
<dbReference type="GO" id="GO:0005829">
    <property type="term" value="C:cytosol"/>
    <property type="evidence" value="ECO:0007669"/>
    <property type="project" value="TreeGrafter"/>
</dbReference>
<protein>
    <submittedName>
        <fullName evidence="1">Rrf2 family transcriptional regulator</fullName>
    </submittedName>
</protein>
<dbReference type="PANTHER" id="PTHR33221:SF13">
    <property type="entry name" value="TRANSCRIPTIONAL REGULATOR-RELATED"/>
    <property type="match status" value="1"/>
</dbReference>
<dbReference type="PROSITE" id="PS51197">
    <property type="entry name" value="HTH_RRF2_2"/>
    <property type="match status" value="1"/>
</dbReference>
<accession>A0A917BWZ1</accession>
<evidence type="ECO:0000313" key="1">
    <source>
        <dbReference type="EMBL" id="GGF57993.1"/>
    </source>
</evidence>
<organism evidence="1 2">
    <name type="scientific">Terasakiella brassicae</name>
    <dbReference type="NCBI Taxonomy" id="1634917"/>
    <lineage>
        <taxon>Bacteria</taxon>
        <taxon>Pseudomonadati</taxon>
        <taxon>Pseudomonadota</taxon>
        <taxon>Alphaproteobacteria</taxon>
        <taxon>Rhodospirillales</taxon>
        <taxon>Terasakiellaceae</taxon>
        <taxon>Terasakiella</taxon>
    </lineage>
</organism>
<dbReference type="GO" id="GO:0003700">
    <property type="term" value="F:DNA-binding transcription factor activity"/>
    <property type="evidence" value="ECO:0007669"/>
    <property type="project" value="TreeGrafter"/>
</dbReference>
<dbReference type="InterPro" id="IPR036388">
    <property type="entry name" value="WH-like_DNA-bd_sf"/>
</dbReference>
<dbReference type="SUPFAM" id="SSF46785">
    <property type="entry name" value="Winged helix' DNA-binding domain"/>
    <property type="match status" value="1"/>
</dbReference>
<comment type="caution">
    <text evidence="1">The sequence shown here is derived from an EMBL/GenBank/DDBJ whole genome shotgun (WGS) entry which is preliminary data.</text>
</comment>
<dbReference type="InterPro" id="IPR036390">
    <property type="entry name" value="WH_DNA-bd_sf"/>
</dbReference>
<reference evidence="1" key="1">
    <citation type="journal article" date="2014" name="Int. J. Syst. Evol. Microbiol.">
        <title>Complete genome sequence of Corynebacterium casei LMG S-19264T (=DSM 44701T), isolated from a smear-ripened cheese.</title>
        <authorList>
            <consortium name="US DOE Joint Genome Institute (JGI-PGF)"/>
            <person name="Walter F."/>
            <person name="Albersmeier A."/>
            <person name="Kalinowski J."/>
            <person name="Ruckert C."/>
        </authorList>
    </citation>
    <scope>NUCLEOTIDE SEQUENCE</scope>
    <source>
        <strain evidence="1">CGMCC 1.15254</strain>
    </source>
</reference>
<reference evidence="1" key="2">
    <citation type="submission" date="2020-09" db="EMBL/GenBank/DDBJ databases">
        <authorList>
            <person name="Sun Q."/>
            <person name="Zhou Y."/>
        </authorList>
    </citation>
    <scope>NUCLEOTIDE SEQUENCE</scope>
    <source>
        <strain evidence="1">CGMCC 1.15254</strain>
    </source>
</reference>
<dbReference type="Gene3D" id="1.10.10.10">
    <property type="entry name" value="Winged helix-like DNA-binding domain superfamily/Winged helix DNA-binding domain"/>
    <property type="match status" value="1"/>
</dbReference>
<dbReference type="PANTHER" id="PTHR33221">
    <property type="entry name" value="WINGED HELIX-TURN-HELIX TRANSCRIPTIONAL REGULATOR, RRF2 FAMILY"/>
    <property type="match status" value="1"/>
</dbReference>
<dbReference type="EMBL" id="BMHV01000005">
    <property type="protein sequence ID" value="GGF57993.1"/>
    <property type="molecule type" value="Genomic_DNA"/>
</dbReference>
<dbReference type="NCBIfam" id="TIGR00738">
    <property type="entry name" value="rrf2_super"/>
    <property type="match status" value="1"/>
</dbReference>
<sequence length="168" mass="18702">MIGNGKTAMILKNQVEWALHCCAVIAVLPEGKRISTKALSEFHGVPKEYLSKALQAVSQAGLVEGTLGPKGGYRLARPAQEISFLDIVEAVEGQRNTFNCTEIRGNNPCLEDKSQPAKPCAIARVMWEADEAWRDKLRKVSLMDLQQTLLRDIPREELEKSAKWLLSQ</sequence>
<dbReference type="AlphaFoldDB" id="A0A917BWZ1"/>
<evidence type="ECO:0000313" key="2">
    <source>
        <dbReference type="Proteomes" id="UP000632498"/>
    </source>
</evidence>
<dbReference type="Pfam" id="PF02082">
    <property type="entry name" value="Rrf2"/>
    <property type="match status" value="1"/>
</dbReference>
<dbReference type="Proteomes" id="UP000632498">
    <property type="component" value="Unassembled WGS sequence"/>
</dbReference>
<proteinExistence type="predicted"/>
<keyword evidence="2" id="KW-1185">Reference proteome</keyword>
<name>A0A917BWZ1_9PROT</name>
<dbReference type="InterPro" id="IPR000944">
    <property type="entry name" value="Tscrpt_reg_Rrf2"/>
</dbReference>